<accession>A0ABX9YCU0</accession>
<dbReference type="Proteomes" id="UP000274694">
    <property type="component" value="Unassembled WGS sequence"/>
</dbReference>
<keyword evidence="1" id="KW-1133">Transmembrane helix</keyword>
<evidence type="ECO:0000256" key="1">
    <source>
        <dbReference type="SAM" id="Phobius"/>
    </source>
</evidence>
<feature type="domain" description="DUF7144" evidence="2">
    <location>
        <begin position="13"/>
        <end position="122"/>
    </location>
</feature>
<keyword evidence="4" id="KW-1185">Reference proteome</keyword>
<reference evidence="3 4" key="1">
    <citation type="submission" date="2018-05" db="EMBL/GenBank/DDBJ databases">
        <title>Micromonospora from Atacama Desert.</title>
        <authorList>
            <person name="Carro L."/>
            <person name="Goodfellow M."/>
            <person name="Klenk H.-P."/>
        </authorList>
    </citation>
    <scope>NUCLEOTIDE SEQUENCE [LARGE SCALE GENOMIC DNA]</scope>
    <source>
        <strain evidence="3 4">LB41</strain>
    </source>
</reference>
<comment type="caution">
    <text evidence="3">The sequence shown here is derived from an EMBL/GenBank/DDBJ whole genome shotgun (WGS) entry which is preliminary data.</text>
</comment>
<gene>
    <name evidence="3" type="ORF">DLJ60_03915</name>
</gene>
<name>A0ABX9YCU0_MICCH</name>
<evidence type="ECO:0000259" key="2">
    <source>
        <dbReference type="Pfam" id="PF23636"/>
    </source>
</evidence>
<protein>
    <recommendedName>
        <fullName evidence="2">DUF7144 domain-containing protein</fullName>
    </recommendedName>
</protein>
<dbReference type="Pfam" id="PF23636">
    <property type="entry name" value="DUF7144"/>
    <property type="match status" value="1"/>
</dbReference>
<organism evidence="3 4">
    <name type="scientific">Micromonospora chalcea</name>
    <dbReference type="NCBI Taxonomy" id="1874"/>
    <lineage>
        <taxon>Bacteria</taxon>
        <taxon>Bacillati</taxon>
        <taxon>Actinomycetota</taxon>
        <taxon>Actinomycetes</taxon>
        <taxon>Micromonosporales</taxon>
        <taxon>Micromonosporaceae</taxon>
        <taxon>Micromonospora</taxon>
    </lineage>
</organism>
<evidence type="ECO:0000313" key="4">
    <source>
        <dbReference type="Proteomes" id="UP000274694"/>
    </source>
</evidence>
<keyword evidence="1" id="KW-0812">Transmembrane</keyword>
<feature type="transmembrane region" description="Helical" evidence="1">
    <location>
        <begin position="79"/>
        <end position="98"/>
    </location>
</feature>
<feature type="transmembrane region" description="Helical" evidence="1">
    <location>
        <begin position="55"/>
        <end position="72"/>
    </location>
</feature>
<keyword evidence="1" id="KW-0472">Membrane</keyword>
<dbReference type="EMBL" id="QGTA01000107">
    <property type="protein sequence ID" value="RQW96783.1"/>
    <property type="molecule type" value="Genomic_DNA"/>
</dbReference>
<sequence length="129" mass="13434">MVADGNASDRGLRLAAVLLGLAGIFDAVAGAADLSGARYVSVADGAVHEHDLTGWAWLHLAVGVFTALAGALGPLRRRWSTSLALAAVVIFVGLHLFFLTYHPIRTVLVLGLALAAARLLIINRSRAVA</sequence>
<evidence type="ECO:0000313" key="3">
    <source>
        <dbReference type="EMBL" id="RQW96783.1"/>
    </source>
</evidence>
<feature type="transmembrane region" description="Helical" evidence="1">
    <location>
        <begin position="104"/>
        <end position="121"/>
    </location>
</feature>
<proteinExistence type="predicted"/>
<dbReference type="InterPro" id="IPR055568">
    <property type="entry name" value="DUF7144"/>
</dbReference>